<evidence type="ECO:0000256" key="6">
    <source>
        <dbReference type="ARBA" id="ARBA00023065"/>
    </source>
</evidence>
<evidence type="ECO:0000256" key="9">
    <source>
        <dbReference type="ARBA" id="ARBA00023237"/>
    </source>
</evidence>
<dbReference type="PANTHER" id="PTHR32552">
    <property type="entry name" value="FERRICHROME IRON RECEPTOR-RELATED"/>
    <property type="match status" value="1"/>
</dbReference>
<evidence type="ECO:0000259" key="11">
    <source>
        <dbReference type="Pfam" id="PF07715"/>
    </source>
</evidence>
<dbReference type="InterPro" id="IPR000531">
    <property type="entry name" value="Beta-barrel_TonB"/>
</dbReference>
<comment type="subcellular location">
    <subcellularLocation>
        <location evidence="1">Cell outer membrane</location>
        <topology evidence="1">Multi-pass membrane protein</topology>
    </subcellularLocation>
</comment>
<dbReference type="Pfam" id="PF07715">
    <property type="entry name" value="Plug"/>
    <property type="match status" value="1"/>
</dbReference>
<feature type="domain" description="TonB-dependent receptor plug" evidence="11">
    <location>
        <begin position="41"/>
        <end position="139"/>
    </location>
</feature>
<accession>A0A381NSG3</accession>
<evidence type="ECO:0000256" key="1">
    <source>
        <dbReference type="ARBA" id="ARBA00004571"/>
    </source>
</evidence>
<feature type="domain" description="TonB-dependent receptor-like beta-barrel" evidence="10">
    <location>
        <begin position="272"/>
        <end position="755"/>
    </location>
</feature>
<evidence type="ECO:0000313" key="12">
    <source>
        <dbReference type="EMBL" id="SUZ57531.1"/>
    </source>
</evidence>
<dbReference type="GO" id="GO:0006826">
    <property type="term" value="P:iron ion transport"/>
    <property type="evidence" value="ECO:0007669"/>
    <property type="project" value="UniProtKB-KW"/>
</dbReference>
<dbReference type="GO" id="GO:0009279">
    <property type="term" value="C:cell outer membrane"/>
    <property type="evidence" value="ECO:0007669"/>
    <property type="project" value="UniProtKB-SubCell"/>
</dbReference>
<dbReference type="Gene3D" id="2.40.170.20">
    <property type="entry name" value="TonB-dependent receptor, beta-barrel domain"/>
    <property type="match status" value="1"/>
</dbReference>
<evidence type="ECO:0008006" key="13">
    <source>
        <dbReference type="Google" id="ProtNLM"/>
    </source>
</evidence>
<evidence type="ECO:0000256" key="5">
    <source>
        <dbReference type="ARBA" id="ARBA00023004"/>
    </source>
</evidence>
<dbReference type="SUPFAM" id="SSF56935">
    <property type="entry name" value="Porins"/>
    <property type="match status" value="1"/>
</dbReference>
<dbReference type="PANTHER" id="PTHR32552:SF81">
    <property type="entry name" value="TONB-DEPENDENT OUTER MEMBRANE RECEPTOR"/>
    <property type="match status" value="1"/>
</dbReference>
<dbReference type="PROSITE" id="PS52016">
    <property type="entry name" value="TONB_DEPENDENT_REC_3"/>
    <property type="match status" value="1"/>
</dbReference>
<dbReference type="AlphaFoldDB" id="A0A381NSG3"/>
<evidence type="ECO:0000256" key="3">
    <source>
        <dbReference type="ARBA" id="ARBA00022496"/>
    </source>
</evidence>
<dbReference type="InterPro" id="IPR037066">
    <property type="entry name" value="Plug_dom_sf"/>
</dbReference>
<evidence type="ECO:0000256" key="2">
    <source>
        <dbReference type="ARBA" id="ARBA00022448"/>
    </source>
</evidence>
<name>A0A381NSG3_9ZZZZ</name>
<evidence type="ECO:0000256" key="4">
    <source>
        <dbReference type="ARBA" id="ARBA00022692"/>
    </source>
</evidence>
<keyword evidence="9" id="KW-0998">Cell outer membrane</keyword>
<sequence length="794" mass="88484">MKTYYKQLIISTIAMVVMTSGFAQNVLEEIIVTANKRNQTLQDIPMNISVLTGDDIEERGIYRPEDYLRTLAGISTPGGDVYYTIRGLNTSSAQTNPGTANSFINEIQHGVTNLYDMDRIEVLRGPQGTLYGSNAVGGTIRYITNKPDPEAFEANVTLEWVDKKLADSNGYNVNAMFNVPISDTMAIRGVITSAEDPGIYQNIKTGRKDVGTSEDDEFRVAFLYEDGPLTINAMIMRRDRFDFGMKEKGNADKPGTADVVDPNCEYSTDFFYGATCTRNYSLAGGPVSVAGFNPQTAFYSYEDEWVDVESTTVTADITYDFGNFQAILIYADYNNEDHGWSDWSRIDTDDEYPDPLEFWGDSGSDSTEIRFSSTNDSPLQWTVGYFESNYDHAPNFVQENEWTNADGADLFWRIMGVSGWGDDTVVGNGLYPTNTAGDLNGYRGIYGTTEYFIYGSYIYYSHATEEALFGQLDYDLGDWTVSVGLRRYDLEDGYKTSEYGMFYIDYDTYETTGEGCDGDEPTGVTCNIEGGSEDGTRPKVTLSYEVNDDLTLFAVSSAGYRQGGNNAALPYYCIAETVGFKRRYTSDEAKNKEIGIKSRGGNFNINATFFWVDWQDIQVVIRPACGWSFTYNGGEAETKGLEIDGSFNINENLTLDFAGSFISAKITKDIASLGATAGDRLPNVTEDQFSIGLSYTFDLFSKPTFARFDLNYYGDAFATFAEDPADMSPSYSQLNFNIGMAIDDTSKLQLSVSNLTDNRSEAFRFSTEAPSYRARNYLQWIPPRTVSVAYTKSF</sequence>
<dbReference type="EMBL" id="UINC01000563">
    <property type="protein sequence ID" value="SUZ57531.1"/>
    <property type="molecule type" value="Genomic_DNA"/>
</dbReference>
<evidence type="ECO:0000259" key="10">
    <source>
        <dbReference type="Pfam" id="PF00593"/>
    </source>
</evidence>
<keyword evidence="7" id="KW-0798">TonB box</keyword>
<reference evidence="12" key="1">
    <citation type="submission" date="2018-05" db="EMBL/GenBank/DDBJ databases">
        <authorList>
            <person name="Lanie J.A."/>
            <person name="Ng W.-L."/>
            <person name="Kazmierczak K.M."/>
            <person name="Andrzejewski T.M."/>
            <person name="Davidsen T.M."/>
            <person name="Wayne K.J."/>
            <person name="Tettelin H."/>
            <person name="Glass J.I."/>
            <person name="Rusch D."/>
            <person name="Podicherti R."/>
            <person name="Tsui H.-C.T."/>
            <person name="Winkler M.E."/>
        </authorList>
    </citation>
    <scope>NUCLEOTIDE SEQUENCE</scope>
</reference>
<dbReference type="Gene3D" id="2.170.130.10">
    <property type="entry name" value="TonB-dependent receptor, plug domain"/>
    <property type="match status" value="1"/>
</dbReference>
<gene>
    <name evidence="12" type="ORF">METZ01_LOCUS10385</name>
</gene>
<dbReference type="InterPro" id="IPR012910">
    <property type="entry name" value="Plug_dom"/>
</dbReference>
<dbReference type="InterPro" id="IPR039426">
    <property type="entry name" value="TonB-dep_rcpt-like"/>
</dbReference>
<protein>
    <recommendedName>
        <fullName evidence="13">TonB-dependent receptor plug domain-containing protein</fullName>
    </recommendedName>
</protein>
<keyword evidence="6" id="KW-0406">Ion transport</keyword>
<dbReference type="InterPro" id="IPR036942">
    <property type="entry name" value="Beta-barrel_TonB_sf"/>
</dbReference>
<organism evidence="12">
    <name type="scientific">marine metagenome</name>
    <dbReference type="NCBI Taxonomy" id="408172"/>
    <lineage>
        <taxon>unclassified sequences</taxon>
        <taxon>metagenomes</taxon>
        <taxon>ecological metagenomes</taxon>
    </lineage>
</organism>
<keyword evidence="5" id="KW-0408">Iron</keyword>
<keyword evidence="8" id="KW-0472">Membrane</keyword>
<evidence type="ECO:0000256" key="7">
    <source>
        <dbReference type="ARBA" id="ARBA00023077"/>
    </source>
</evidence>
<evidence type="ECO:0000256" key="8">
    <source>
        <dbReference type="ARBA" id="ARBA00023136"/>
    </source>
</evidence>
<keyword evidence="4" id="KW-0812">Transmembrane</keyword>
<keyword evidence="3" id="KW-0410">Iron transport</keyword>
<keyword evidence="2" id="KW-0813">Transport</keyword>
<dbReference type="Pfam" id="PF00593">
    <property type="entry name" value="TonB_dep_Rec_b-barrel"/>
    <property type="match status" value="1"/>
</dbReference>
<proteinExistence type="predicted"/>